<reference evidence="14 15" key="1">
    <citation type="journal article" date="2008" name="Nature">
        <title>The Phaeodactylum genome reveals the evolutionary history of diatom genomes.</title>
        <authorList>
            <person name="Bowler C."/>
            <person name="Allen A.E."/>
            <person name="Badger J.H."/>
            <person name="Grimwood J."/>
            <person name="Jabbari K."/>
            <person name="Kuo A."/>
            <person name="Maheswari U."/>
            <person name="Martens C."/>
            <person name="Maumus F."/>
            <person name="Otillar R.P."/>
            <person name="Rayko E."/>
            <person name="Salamov A."/>
            <person name="Vandepoele K."/>
            <person name="Beszteri B."/>
            <person name="Gruber A."/>
            <person name="Heijde M."/>
            <person name="Katinka M."/>
            <person name="Mock T."/>
            <person name="Valentin K."/>
            <person name="Verret F."/>
            <person name="Berges J.A."/>
            <person name="Brownlee C."/>
            <person name="Cadoret J.P."/>
            <person name="Chiovitti A."/>
            <person name="Choi C.J."/>
            <person name="Coesel S."/>
            <person name="De Martino A."/>
            <person name="Detter J.C."/>
            <person name="Durkin C."/>
            <person name="Falciatore A."/>
            <person name="Fournet J."/>
            <person name="Haruta M."/>
            <person name="Huysman M.J."/>
            <person name="Jenkins B.D."/>
            <person name="Jiroutova K."/>
            <person name="Jorgensen R.E."/>
            <person name="Joubert Y."/>
            <person name="Kaplan A."/>
            <person name="Kroger N."/>
            <person name="Kroth P.G."/>
            <person name="La Roche J."/>
            <person name="Lindquist E."/>
            <person name="Lommer M."/>
            <person name="Martin-Jezequel V."/>
            <person name="Lopez P.J."/>
            <person name="Lucas S."/>
            <person name="Mangogna M."/>
            <person name="McGinnis K."/>
            <person name="Medlin L.K."/>
            <person name="Montsant A."/>
            <person name="Oudot-Le Secq M.P."/>
            <person name="Napoli C."/>
            <person name="Obornik M."/>
            <person name="Parker M.S."/>
            <person name="Petit J.L."/>
            <person name="Porcel B.M."/>
            <person name="Poulsen N."/>
            <person name="Robison M."/>
            <person name="Rychlewski L."/>
            <person name="Rynearson T.A."/>
            <person name="Schmutz J."/>
            <person name="Shapiro H."/>
            <person name="Siaut M."/>
            <person name="Stanley M."/>
            <person name="Sussman M.R."/>
            <person name="Taylor A.R."/>
            <person name="Vardi A."/>
            <person name="von Dassow P."/>
            <person name="Vyverman W."/>
            <person name="Willis A."/>
            <person name="Wyrwicz L.S."/>
            <person name="Rokhsar D.S."/>
            <person name="Weissenbach J."/>
            <person name="Armbrust E.V."/>
            <person name="Green B.R."/>
            <person name="Van de Peer Y."/>
            <person name="Grigoriev I.V."/>
        </authorList>
    </citation>
    <scope>NUCLEOTIDE SEQUENCE [LARGE SCALE GENOMIC DNA]</scope>
    <source>
        <strain evidence="14 15">CCAP 1055/1</strain>
    </source>
</reference>
<dbReference type="InterPro" id="IPR008250">
    <property type="entry name" value="ATPase_P-typ_transduc_dom_A_sf"/>
</dbReference>
<keyword evidence="3" id="KW-0597">Phosphoprotein</keyword>
<dbReference type="GO" id="GO:0008553">
    <property type="term" value="F:P-type proton-exporting transporter activity"/>
    <property type="evidence" value="ECO:0007669"/>
    <property type="project" value="UniProtKB-UniRule"/>
</dbReference>
<dbReference type="InterPro" id="IPR036412">
    <property type="entry name" value="HAD-like_sf"/>
</dbReference>
<dbReference type="InterPro" id="IPR059000">
    <property type="entry name" value="ATPase_P-type_domA"/>
</dbReference>
<proteinExistence type="inferred from homology"/>
<feature type="transmembrane region" description="Helical" evidence="12">
    <location>
        <begin position="605"/>
        <end position="627"/>
    </location>
</feature>
<dbReference type="SUPFAM" id="SSF81665">
    <property type="entry name" value="Calcium ATPase, transmembrane domain M"/>
    <property type="match status" value="1"/>
</dbReference>
<keyword evidence="12" id="KW-0813">Transport</keyword>
<sequence length="809" mass="88414">EGLTAEEAAKRLELYGRNELPEHVDPKWLIFLRQFWAPMPIMIWIAVIIEAGIQNFIDMGILLLIQFANGSISFYETTKAGDAVAALKSSLKPSATCKRDGKWQVIDGTLLVPGDTVLLGSGSAIPADCRVNHSEIDVDQAALTGESLPVTFYKGDSCKMGSTVVRGEVEATVEFTGAETFFGKTASLLQEHHEYSHLQKILMKIMMVLVGLSLTLCIINFAYLLAEGVDVQEALSFTIVILVASIPLAIEIVTTTTLAIGSKNLAKHGAIVAKLSAIEDLAGMSILCSDKTGTLTLNQMMLQDDTPIYCDGETQESVLVLAAMAAKWKEPPRDALDRLTLGSVNMSLLESYEQTDYLPFDPQTKRTEGTVRNKETGVEFKTSKGAPHIILALLPQSSSNIRDQVEKDVARLGECGIRSLAVARTISGTDTWEMAGLLTFLDPPRLDTKQTIEDARHHGVQVKMITGDHLLIARNTALQLDMGNKIFTAERLPMLDTETKTKPKNLSADYGDLCLVADGFAQVFPEHKYLIVECLREMGYTVGMTGDGVNDAPALKRADIGIAVAGATDAARAAADIVLTEEGLGTIIHGIILAREIFQRMSNFITYRISATLQLLLFFFIAIFAFHPKFFHMPVLMLMLITLLNDGTLITIAYDYAEASSTPNRWNLPVLFVASSVLAAVSCLSSLLLLHFLLDSWNPDGLLQSLGMAGVQYGQITTSIYLKVSVSDFLTLFSARTGQLFFWQVKPAPILMAGGLVALSISSLLSIFWPDSEPDGILSQGLQGQIGLFAFVWIYCVIFWFIQDFLKVA</sequence>
<evidence type="ECO:0000256" key="10">
    <source>
        <dbReference type="ARBA" id="ARBA00022989"/>
    </source>
</evidence>
<dbReference type="Gene3D" id="2.70.150.10">
    <property type="entry name" value="Calcium-transporting ATPase, cytoplasmic transduction domain A"/>
    <property type="match status" value="1"/>
</dbReference>
<evidence type="ECO:0000256" key="2">
    <source>
        <dbReference type="ARBA" id="ARBA00008804"/>
    </source>
</evidence>
<dbReference type="NCBIfam" id="TIGR01647">
    <property type="entry name" value="ATPase-IIIA_H"/>
    <property type="match status" value="1"/>
</dbReference>
<dbReference type="Pfam" id="PF00122">
    <property type="entry name" value="E1-E2_ATPase"/>
    <property type="match status" value="1"/>
</dbReference>
<keyword evidence="12" id="KW-0375">Hydrogen ion transport</keyword>
<dbReference type="InterPro" id="IPR006534">
    <property type="entry name" value="P-type_ATPase_IIIA"/>
</dbReference>
<dbReference type="Proteomes" id="UP000000759">
    <property type="component" value="Chromosome 8"/>
</dbReference>
<dbReference type="InterPro" id="IPR001757">
    <property type="entry name" value="P_typ_ATPase"/>
</dbReference>
<dbReference type="InterPro" id="IPR004014">
    <property type="entry name" value="ATPase_P-typ_cation-transptr_N"/>
</dbReference>
<dbReference type="InterPro" id="IPR023299">
    <property type="entry name" value="ATPase_P-typ_cyto_dom_N"/>
</dbReference>
<dbReference type="Gene3D" id="1.20.1110.10">
    <property type="entry name" value="Calcium-transporting ATPase, transmembrane domain"/>
    <property type="match status" value="1"/>
</dbReference>
<gene>
    <name evidence="14" type="primary">ATPase-3A</name>
    <name evidence="14" type="ORF">PHATRDRAFT_12452</name>
</gene>
<dbReference type="KEGG" id="pti:PHATRDRAFT_12452"/>
<evidence type="ECO:0000256" key="11">
    <source>
        <dbReference type="ARBA" id="ARBA00023136"/>
    </source>
</evidence>
<feature type="transmembrane region" description="Helical" evidence="12">
    <location>
        <begin position="747"/>
        <end position="770"/>
    </location>
</feature>
<evidence type="ECO:0000256" key="5">
    <source>
        <dbReference type="ARBA" id="ARBA00022723"/>
    </source>
</evidence>
<dbReference type="SFLD" id="SFLDF00027">
    <property type="entry name" value="p-type_atpase"/>
    <property type="match status" value="1"/>
</dbReference>
<feature type="transmembrane region" description="Helical" evidence="12">
    <location>
        <begin position="633"/>
        <end position="654"/>
    </location>
</feature>
<evidence type="ECO:0000256" key="1">
    <source>
        <dbReference type="ARBA" id="ARBA00004141"/>
    </source>
</evidence>
<dbReference type="PANTHER" id="PTHR42861">
    <property type="entry name" value="CALCIUM-TRANSPORTING ATPASE"/>
    <property type="match status" value="1"/>
</dbReference>
<dbReference type="NCBIfam" id="TIGR01494">
    <property type="entry name" value="ATPase_P-type"/>
    <property type="match status" value="2"/>
</dbReference>
<dbReference type="FunFam" id="3.40.1110.10:FF:000005">
    <property type="entry name" value="Plasma membrane ATPase"/>
    <property type="match status" value="1"/>
</dbReference>
<organism evidence="14 15">
    <name type="scientific">Phaeodactylum tricornutum (strain CCAP 1055/1)</name>
    <dbReference type="NCBI Taxonomy" id="556484"/>
    <lineage>
        <taxon>Eukaryota</taxon>
        <taxon>Sar</taxon>
        <taxon>Stramenopiles</taxon>
        <taxon>Ochrophyta</taxon>
        <taxon>Bacillariophyta</taxon>
        <taxon>Bacillariophyceae</taxon>
        <taxon>Bacillariophycidae</taxon>
        <taxon>Naviculales</taxon>
        <taxon>Phaeodactylaceae</taxon>
        <taxon>Phaeodactylum</taxon>
    </lineage>
</organism>
<evidence type="ECO:0000256" key="7">
    <source>
        <dbReference type="ARBA" id="ARBA00022840"/>
    </source>
</evidence>
<dbReference type="STRING" id="556484.B7FZC8"/>
<evidence type="ECO:0000313" key="14">
    <source>
        <dbReference type="EMBL" id="EEC48516.1"/>
    </source>
</evidence>
<keyword evidence="15" id="KW-1185">Reference proteome</keyword>
<dbReference type="SMART" id="SM00831">
    <property type="entry name" value="Cation_ATPase_N"/>
    <property type="match status" value="1"/>
</dbReference>
<keyword evidence="6 12" id="KW-0547">Nucleotide-binding</keyword>
<dbReference type="eggNOG" id="KOG0205">
    <property type="taxonomic scope" value="Eukaryota"/>
</dbReference>
<feature type="domain" description="Cation-transporting P-type ATPase N-terminal" evidence="13">
    <location>
        <begin position="1"/>
        <end position="55"/>
    </location>
</feature>
<dbReference type="Pfam" id="PF00690">
    <property type="entry name" value="Cation_ATPase_N"/>
    <property type="match status" value="1"/>
</dbReference>
<feature type="non-terminal residue" evidence="14">
    <location>
        <position position="1"/>
    </location>
</feature>
<dbReference type="FunFam" id="2.70.150.10:FF:000042">
    <property type="entry name" value="Plasma membrane ATPase"/>
    <property type="match status" value="1"/>
</dbReference>
<dbReference type="Pfam" id="PF00702">
    <property type="entry name" value="Hydrolase"/>
    <property type="match status" value="1"/>
</dbReference>
<keyword evidence="9 12" id="KW-1278">Translocase</keyword>
<keyword evidence="12" id="KW-0406">Ion transport</keyword>
<dbReference type="FunFam" id="3.40.50.1000:FF:000211">
    <property type="entry name" value="Plasma membrane ATPase"/>
    <property type="match status" value="1"/>
</dbReference>
<dbReference type="PRINTS" id="PR00119">
    <property type="entry name" value="CATATPASE"/>
</dbReference>
<comment type="subcellular location">
    <subcellularLocation>
        <location evidence="12">Cell membrane</location>
        <topology evidence="12">Multi-pass membrane protein</topology>
    </subcellularLocation>
    <subcellularLocation>
        <location evidence="1">Membrane</location>
        <topology evidence="1">Multi-pass membrane protein</topology>
    </subcellularLocation>
</comment>
<feature type="transmembrane region" description="Helical" evidence="12">
    <location>
        <begin position="666"/>
        <end position="693"/>
    </location>
</feature>
<dbReference type="GO" id="GO:0005886">
    <property type="term" value="C:plasma membrane"/>
    <property type="evidence" value="ECO:0007669"/>
    <property type="project" value="UniProtKB-SubCell"/>
</dbReference>
<feature type="transmembrane region" description="Helical" evidence="12">
    <location>
        <begin position="782"/>
        <end position="802"/>
    </location>
</feature>
<feature type="transmembrane region" description="Helical" evidence="12">
    <location>
        <begin position="237"/>
        <end position="260"/>
    </location>
</feature>
<dbReference type="GO" id="GO:0120029">
    <property type="term" value="P:proton export across plasma membrane"/>
    <property type="evidence" value="ECO:0007669"/>
    <property type="project" value="UniProtKB-UniRule"/>
</dbReference>
<dbReference type="PaxDb" id="2850-Phatr12452"/>
<dbReference type="InterPro" id="IPR044492">
    <property type="entry name" value="P_typ_ATPase_HD_dom"/>
</dbReference>
<comment type="similarity">
    <text evidence="2 12">Belongs to the cation transport ATPase (P-type) (TC 3.A.3) family. Type IIIA subfamily.</text>
</comment>
<evidence type="ECO:0000259" key="13">
    <source>
        <dbReference type="SMART" id="SM00831"/>
    </source>
</evidence>
<keyword evidence="11 12" id="KW-0472">Membrane</keyword>
<keyword evidence="7 12" id="KW-0067">ATP-binding</keyword>
<name>B7FZC8_PHATC</name>
<keyword evidence="8 12" id="KW-0460">Magnesium</keyword>
<keyword evidence="5" id="KW-0479">Metal-binding</keyword>
<keyword evidence="4 12" id="KW-0812">Transmembrane</keyword>
<dbReference type="EMBL" id="CM000611">
    <property type="protein sequence ID" value="EEC48516.1"/>
    <property type="molecule type" value="Genomic_DNA"/>
</dbReference>
<dbReference type="SFLD" id="SFLDS00003">
    <property type="entry name" value="Haloacid_Dehalogenase"/>
    <property type="match status" value="1"/>
</dbReference>
<evidence type="ECO:0000256" key="6">
    <source>
        <dbReference type="ARBA" id="ARBA00022741"/>
    </source>
</evidence>
<feature type="transmembrane region" description="Helical" evidence="12">
    <location>
        <begin position="205"/>
        <end position="225"/>
    </location>
</feature>
<dbReference type="PROSITE" id="PS00154">
    <property type="entry name" value="ATPASE_E1_E2"/>
    <property type="match status" value="1"/>
</dbReference>
<reference evidence="15" key="2">
    <citation type="submission" date="2008-08" db="EMBL/GenBank/DDBJ databases">
        <authorList>
            <consortium name="Diatom Consortium"/>
            <person name="Grigoriev I."/>
            <person name="Grimwood J."/>
            <person name="Kuo A."/>
            <person name="Otillar R.P."/>
            <person name="Salamov A."/>
            <person name="Detter J.C."/>
            <person name="Lindquist E."/>
            <person name="Shapiro H."/>
            <person name="Lucas S."/>
            <person name="Glavina del Rio T."/>
            <person name="Pitluck S."/>
            <person name="Rokhsar D."/>
            <person name="Bowler C."/>
        </authorList>
    </citation>
    <scope>GENOME REANNOTATION</scope>
    <source>
        <strain evidence="15">CCAP 1055/1</strain>
    </source>
</reference>
<dbReference type="PRINTS" id="PR00120">
    <property type="entry name" value="HATPASE"/>
</dbReference>
<keyword evidence="10 12" id="KW-1133">Transmembrane helix</keyword>
<dbReference type="Gene3D" id="3.40.50.1000">
    <property type="entry name" value="HAD superfamily/HAD-like"/>
    <property type="match status" value="1"/>
</dbReference>
<dbReference type="SUPFAM" id="SSF56784">
    <property type="entry name" value="HAD-like"/>
    <property type="match status" value="1"/>
</dbReference>
<evidence type="ECO:0000256" key="9">
    <source>
        <dbReference type="ARBA" id="ARBA00022967"/>
    </source>
</evidence>
<dbReference type="GO" id="GO:0016887">
    <property type="term" value="F:ATP hydrolysis activity"/>
    <property type="evidence" value="ECO:0007669"/>
    <property type="project" value="InterPro"/>
</dbReference>
<dbReference type="OrthoDB" id="116380at2759"/>
<dbReference type="GO" id="GO:0046872">
    <property type="term" value="F:metal ion binding"/>
    <property type="evidence" value="ECO:0007669"/>
    <property type="project" value="UniProtKB-KW"/>
</dbReference>
<dbReference type="SFLD" id="SFLDG00002">
    <property type="entry name" value="C1.7:_P-type_atpase_like"/>
    <property type="match status" value="1"/>
</dbReference>
<dbReference type="GeneID" id="7201040"/>
<dbReference type="HOGENOM" id="CLU_002360_6_4_1"/>
<feature type="non-terminal residue" evidence="14">
    <location>
        <position position="809"/>
    </location>
</feature>
<dbReference type="SUPFAM" id="SSF81653">
    <property type="entry name" value="Calcium ATPase, transduction domain A"/>
    <property type="match status" value="1"/>
</dbReference>
<dbReference type="GO" id="GO:0005524">
    <property type="term" value="F:ATP binding"/>
    <property type="evidence" value="ECO:0007669"/>
    <property type="project" value="UniProtKB-UniRule"/>
</dbReference>
<dbReference type="InterPro" id="IPR023214">
    <property type="entry name" value="HAD_sf"/>
</dbReference>
<dbReference type="EC" id="7.1.2.1" evidence="12"/>
<evidence type="ECO:0000256" key="4">
    <source>
        <dbReference type="ARBA" id="ARBA00022692"/>
    </source>
</evidence>
<protein>
    <recommendedName>
        <fullName evidence="12">Plasma membrane ATPase</fullName>
        <ecNumber evidence="12">7.1.2.1</ecNumber>
    </recommendedName>
</protein>
<feature type="transmembrane region" description="Helical" evidence="12">
    <location>
        <begin position="713"/>
        <end position="735"/>
    </location>
</feature>
<evidence type="ECO:0000256" key="3">
    <source>
        <dbReference type="ARBA" id="ARBA00022553"/>
    </source>
</evidence>
<comment type="catalytic activity">
    <reaction evidence="12">
        <text>ATP + H2O + H(+)(in) = ADP + phosphate + 2 H(+)(out)</text>
        <dbReference type="Rhea" id="RHEA:20852"/>
        <dbReference type="ChEBI" id="CHEBI:15377"/>
        <dbReference type="ChEBI" id="CHEBI:15378"/>
        <dbReference type="ChEBI" id="CHEBI:30616"/>
        <dbReference type="ChEBI" id="CHEBI:43474"/>
        <dbReference type="ChEBI" id="CHEBI:456216"/>
        <dbReference type="EC" id="7.1.2.1"/>
    </reaction>
</comment>
<dbReference type="Gene3D" id="3.40.1110.10">
    <property type="entry name" value="Calcium-transporting ATPase, cytoplasmic domain N"/>
    <property type="match status" value="1"/>
</dbReference>
<dbReference type="InParanoid" id="B7FZC8"/>
<dbReference type="InterPro" id="IPR023298">
    <property type="entry name" value="ATPase_P-typ_TM_dom_sf"/>
</dbReference>
<feature type="transmembrane region" description="Helical" evidence="12">
    <location>
        <begin position="41"/>
        <end position="65"/>
    </location>
</feature>
<accession>B7FZC8</accession>
<evidence type="ECO:0000256" key="8">
    <source>
        <dbReference type="ARBA" id="ARBA00022842"/>
    </source>
</evidence>
<dbReference type="InterPro" id="IPR018303">
    <property type="entry name" value="ATPase_P-typ_P_site"/>
</dbReference>
<evidence type="ECO:0000256" key="12">
    <source>
        <dbReference type="RuleBase" id="RU362083"/>
    </source>
</evidence>
<dbReference type="AlphaFoldDB" id="B7FZC8"/>
<dbReference type="RefSeq" id="XP_002180325.1">
    <property type="nucleotide sequence ID" value="XM_002180289.1"/>
</dbReference>
<evidence type="ECO:0000313" key="15">
    <source>
        <dbReference type="Proteomes" id="UP000000759"/>
    </source>
</evidence>